<reference evidence="2" key="1">
    <citation type="submission" date="2021-11" db="EMBL/GenBank/DDBJ databases">
        <authorList>
            <person name="Qingchun L."/>
            <person name="Dong Z."/>
            <person name="Zongwei Q."/>
            <person name="Jia Z."/>
            <person name="Duotao L."/>
        </authorList>
    </citation>
    <scope>NUCLEOTIDE SEQUENCE</scope>
    <source>
        <strain evidence="2">WLY-B-L2</strain>
    </source>
</reference>
<comment type="caution">
    <text evidence="2">The sequence shown here is derived from an EMBL/GenBank/DDBJ whole genome shotgun (WGS) entry which is preliminary data.</text>
</comment>
<dbReference type="Proteomes" id="UP001165422">
    <property type="component" value="Unassembled WGS sequence"/>
</dbReference>
<evidence type="ECO:0008006" key="4">
    <source>
        <dbReference type="Google" id="ProtNLM"/>
    </source>
</evidence>
<name>A0ABS8N738_9CLOT</name>
<keyword evidence="1" id="KW-1133">Transmembrane helix</keyword>
<dbReference type="EMBL" id="JAJJPB010000016">
    <property type="protein sequence ID" value="MCC9295624.1"/>
    <property type="molecule type" value="Genomic_DNA"/>
</dbReference>
<protein>
    <recommendedName>
        <fullName evidence="4">ABC transporter permease</fullName>
    </recommendedName>
</protein>
<organism evidence="2 3">
    <name type="scientific">Clostridium aromativorans</name>
    <dbReference type="NCBI Taxonomy" id="2836848"/>
    <lineage>
        <taxon>Bacteria</taxon>
        <taxon>Bacillati</taxon>
        <taxon>Bacillota</taxon>
        <taxon>Clostridia</taxon>
        <taxon>Eubacteriales</taxon>
        <taxon>Clostridiaceae</taxon>
        <taxon>Clostridium</taxon>
    </lineage>
</organism>
<evidence type="ECO:0000313" key="3">
    <source>
        <dbReference type="Proteomes" id="UP001165422"/>
    </source>
</evidence>
<sequence>MTQKLWLWLWLSVVMVISGALLLYPIGTTALNIIFVVVKIGMLAGLVILLFLRKKLGFYIWALFSIGAVVITIIKWNIVGRVSFLIIASIVVDILMPVVAYVLIKKYGVI</sequence>
<evidence type="ECO:0000256" key="1">
    <source>
        <dbReference type="SAM" id="Phobius"/>
    </source>
</evidence>
<keyword evidence="1" id="KW-0472">Membrane</keyword>
<feature type="transmembrane region" description="Helical" evidence="1">
    <location>
        <begin position="33"/>
        <end position="52"/>
    </location>
</feature>
<dbReference type="RefSeq" id="WP_229981626.1">
    <property type="nucleotide sequence ID" value="NZ_JAJJPB010000016.1"/>
</dbReference>
<accession>A0ABS8N738</accession>
<feature type="transmembrane region" description="Helical" evidence="1">
    <location>
        <begin position="7"/>
        <end position="27"/>
    </location>
</feature>
<keyword evidence="3" id="KW-1185">Reference proteome</keyword>
<feature type="transmembrane region" description="Helical" evidence="1">
    <location>
        <begin position="59"/>
        <end position="78"/>
    </location>
</feature>
<feature type="transmembrane region" description="Helical" evidence="1">
    <location>
        <begin position="84"/>
        <end position="104"/>
    </location>
</feature>
<gene>
    <name evidence="2" type="ORF">LN736_12220</name>
</gene>
<keyword evidence="1" id="KW-0812">Transmembrane</keyword>
<proteinExistence type="predicted"/>
<evidence type="ECO:0000313" key="2">
    <source>
        <dbReference type="EMBL" id="MCC9295624.1"/>
    </source>
</evidence>